<dbReference type="AlphaFoldDB" id="A0AA38C8A9"/>
<dbReference type="Pfam" id="PF00179">
    <property type="entry name" value="UQ_con"/>
    <property type="match status" value="1"/>
</dbReference>
<feature type="domain" description="UBC core" evidence="1">
    <location>
        <begin position="107"/>
        <end position="238"/>
    </location>
</feature>
<dbReference type="SUPFAM" id="SSF54495">
    <property type="entry name" value="UBC-like"/>
    <property type="match status" value="1"/>
</dbReference>
<dbReference type="InterPro" id="IPR000608">
    <property type="entry name" value="UBC"/>
</dbReference>
<feature type="non-terminal residue" evidence="2">
    <location>
        <position position="238"/>
    </location>
</feature>
<name>A0AA38C8A9_TAXCH</name>
<accession>A0AA38C8A9</accession>
<dbReference type="Proteomes" id="UP000824469">
    <property type="component" value="Unassembled WGS sequence"/>
</dbReference>
<keyword evidence="3" id="KW-1185">Reference proteome</keyword>
<protein>
    <recommendedName>
        <fullName evidence="1">UBC core domain-containing protein</fullName>
    </recommendedName>
</protein>
<sequence>TVSQEMNSIREGPLHDHYEGGLGMNFCKASFGRMGSPLPGDYTQPGNSRAGSVQSNVHRFSNPLHHSLIEGESPADEIQHTEYIHTTIGYIDPEYARTSRLNNSNLLQLLRLMSDLKATRNDPPEVCSASPHSDENLFVWSATIFGPDETPWEGGIFGENYPEKPPRVRFTSDVFHPNVYHDGTLCMDIIQDAWSPFRNVCTILTSIQSLLTDPNIVSPANPEAAQLYQGLVVVDCNI</sequence>
<dbReference type="EMBL" id="JAHRHJ020000010">
    <property type="protein sequence ID" value="KAH9297111.1"/>
    <property type="molecule type" value="Genomic_DNA"/>
</dbReference>
<dbReference type="PROSITE" id="PS50127">
    <property type="entry name" value="UBC_2"/>
    <property type="match status" value="1"/>
</dbReference>
<dbReference type="InterPro" id="IPR016135">
    <property type="entry name" value="UBQ-conjugating_enzyme/RWD"/>
</dbReference>
<dbReference type="SMART" id="SM00212">
    <property type="entry name" value="UBCc"/>
    <property type="match status" value="1"/>
</dbReference>
<organism evidence="2 3">
    <name type="scientific">Taxus chinensis</name>
    <name type="common">Chinese yew</name>
    <name type="synonym">Taxus wallichiana var. chinensis</name>
    <dbReference type="NCBI Taxonomy" id="29808"/>
    <lineage>
        <taxon>Eukaryota</taxon>
        <taxon>Viridiplantae</taxon>
        <taxon>Streptophyta</taxon>
        <taxon>Embryophyta</taxon>
        <taxon>Tracheophyta</taxon>
        <taxon>Spermatophyta</taxon>
        <taxon>Pinopsida</taxon>
        <taxon>Pinidae</taxon>
        <taxon>Conifers II</taxon>
        <taxon>Cupressales</taxon>
        <taxon>Taxaceae</taxon>
        <taxon>Taxus</taxon>
    </lineage>
</organism>
<reference evidence="2 3" key="1">
    <citation type="journal article" date="2021" name="Nat. Plants">
        <title>The Taxus genome provides insights into paclitaxel biosynthesis.</title>
        <authorList>
            <person name="Xiong X."/>
            <person name="Gou J."/>
            <person name="Liao Q."/>
            <person name="Li Y."/>
            <person name="Zhou Q."/>
            <person name="Bi G."/>
            <person name="Li C."/>
            <person name="Du R."/>
            <person name="Wang X."/>
            <person name="Sun T."/>
            <person name="Guo L."/>
            <person name="Liang H."/>
            <person name="Lu P."/>
            <person name="Wu Y."/>
            <person name="Zhang Z."/>
            <person name="Ro D.K."/>
            <person name="Shang Y."/>
            <person name="Huang S."/>
            <person name="Yan J."/>
        </authorList>
    </citation>
    <scope>NUCLEOTIDE SEQUENCE [LARGE SCALE GENOMIC DNA]</scope>
    <source>
        <strain evidence="2">Ta-2019</strain>
    </source>
</reference>
<evidence type="ECO:0000313" key="2">
    <source>
        <dbReference type="EMBL" id="KAH9297111.1"/>
    </source>
</evidence>
<feature type="non-terminal residue" evidence="2">
    <location>
        <position position="1"/>
    </location>
</feature>
<dbReference type="Gene3D" id="3.10.110.10">
    <property type="entry name" value="Ubiquitin Conjugating Enzyme"/>
    <property type="match status" value="1"/>
</dbReference>
<gene>
    <name evidence="2" type="ORF">KI387_028793</name>
</gene>
<evidence type="ECO:0000259" key="1">
    <source>
        <dbReference type="PROSITE" id="PS50127"/>
    </source>
</evidence>
<proteinExistence type="predicted"/>
<evidence type="ECO:0000313" key="3">
    <source>
        <dbReference type="Proteomes" id="UP000824469"/>
    </source>
</evidence>
<comment type="caution">
    <text evidence="2">The sequence shown here is derived from an EMBL/GenBank/DDBJ whole genome shotgun (WGS) entry which is preliminary data.</text>
</comment>
<dbReference type="PANTHER" id="PTHR24067">
    <property type="entry name" value="UBIQUITIN-CONJUGATING ENZYME E2"/>
    <property type="match status" value="1"/>
</dbReference>
<dbReference type="InterPro" id="IPR050113">
    <property type="entry name" value="Ub_conjugating_enzyme"/>
</dbReference>